<evidence type="ECO:0000259" key="11">
    <source>
        <dbReference type="PROSITE" id="PS51177"/>
    </source>
</evidence>
<evidence type="ECO:0000256" key="2">
    <source>
        <dbReference type="ARBA" id="ARBA00002803"/>
    </source>
</evidence>
<dbReference type="OrthoDB" id="9788537at2"/>
<dbReference type="NCBIfam" id="NF009566">
    <property type="entry name" value="PRK13020.1"/>
    <property type="match status" value="1"/>
</dbReference>
<protein>
    <recommendedName>
        <fullName evidence="5 9">Riboflavin synthase</fullName>
        <ecNumber evidence="4 9">2.5.1.9</ecNumber>
    </recommendedName>
</protein>
<comment type="catalytic activity">
    <reaction evidence="1">
        <text>2 6,7-dimethyl-8-(1-D-ribityl)lumazine + H(+) = 5-amino-6-(D-ribitylamino)uracil + riboflavin</text>
        <dbReference type="Rhea" id="RHEA:20772"/>
        <dbReference type="ChEBI" id="CHEBI:15378"/>
        <dbReference type="ChEBI" id="CHEBI:15934"/>
        <dbReference type="ChEBI" id="CHEBI:57986"/>
        <dbReference type="ChEBI" id="CHEBI:58201"/>
        <dbReference type="EC" id="2.5.1.9"/>
    </reaction>
</comment>
<dbReference type="SUPFAM" id="SSF63380">
    <property type="entry name" value="Riboflavin synthase domain-like"/>
    <property type="match status" value="2"/>
</dbReference>
<dbReference type="Proteomes" id="UP000001505">
    <property type="component" value="Chromosome"/>
</dbReference>
<dbReference type="NCBIfam" id="TIGR00187">
    <property type="entry name" value="ribE"/>
    <property type="match status" value="1"/>
</dbReference>
<feature type="domain" description="Lumazine-binding" evidence="11">
    <location>
        <begin position="1"/>
        <end position="96"/>
    </location>
</feature>
<evidence type="ECO:0000256" key="10">
    <source>
        <dbReference type="PROSITE-ProRule" id="PRU00524"/>
    </source>
</evidence>
<keyword evidence="7 12" id="KW-0808">Transferase</keyword>
<dbReference type="EC" id="2.5.1.9" evidence="4 9"/>
<dbReference type="FunFam" id="2.40.30.20:FF:000003">
    <property type="entry name" value="Riboflavin synthase, alpha subunit"/>
    <property type="match status" value="1"/>
</dbReference>
<gene>
    <name evidence="12" type="primary">ribC</name>
    <name evidence="12" type="ordered locus">wcw_0731</name>
</gene>
<dbReference type="GO" id="GO:0009231">
    <property type="term" value="P:riboflavin biosynthetic process"/>
    <property type="evidence" value="ECO:0007669"/>
    <property type="project" value="UniProtKB-KW"/>
</dbReference>
<dbReference type="eggNOG" id="COG0307">
    <property type="taxonomic scope" value="Bacteria"/>
</dbReference>
<dbReference type="RefSeq" id="WP_013181817.1">
    <property type="nucleotide sequence ID" value="NC_014225.1"/>
</dbReference>
<keyword evidence="6" id="KW-0686">Riboflavin biosynthesis</keyword>
<feature type="repeat" description="Lumazine-binding" evidence="10">
    <location>
        <begin position="97"/>
        <end position="191"/>
    </location>
</feature>
<evidence type="ECO:0000313" key="13">
    <source>
        <dbReference type="Proteomes" id="UP000001505"/>
    </source>
</evidence>
<comment type="pathway">
    <text evidence="3">Cofactor biosynthesis; riboflavin biosynthesis; riboflavin from 2-hydroxy-3-oxobutyl phosphate and 5-amino-6-(D-ribitylamino)uracil: step 2/2.</text>
</comment>
<dbReference type="PROSITE" id="PS51177">
    <property type="entry name" value="LUMAZINE_BIND"/>
    <property type="match status" value="2"/>
</dbReference>
<keyword evidence="8" id="KW-0677">Repeat</keyword>
<dbReference type="NCBIfam" id="NF006767">
    <property type="entry name" value="PRK09289.1"/>
    <property type="match status" value="1"/>
</dbReference>
<dbReference type="PANTHER" id="PTHR21098">
    <property type="entry name" value="RIBOFLAVIN SYNTHASE ALPHA CHAIN"/>
    <property type="match status" value="1"/>
</dbReference>
<comment type="function">
    <text evidence="2">Catalyzes the dismutation of two molecules of 6,7-dimethyl-8-ribityllumazine, resulting in the formation of riboflavin and 5-amino-6-(D-ribitylamino)uracil.</text>
</comment>
<evidence type="ECO:0000256" key="1">
    <source>
        <dbReference type="ARBA" id="ARBA00000968"/>
    </source>
</evidence>
<dbReference type="PIRSF" id="PIRSF000498">
    <property type="entry name" value="Riboflavin_syn_A"/>
    <property type="match status" value="1"/>
</dbReference>
<dbReference type="InterPro" id="IPR026017">
    <property type="entry name" value="Lumazine-bd_dom"/>
</dbReference>
<evidence type="ECO:0000256" key="6">
    <source>
        <dbReference type="ARBA" id="ARBA00022619"/>
    </source>
</evidence>
<reference evidence="12 13" key="1">
    <citation type="journal article" date="2010" name="PLoS ONE">
        <title>The Waddlia genome: a window into chlamydial biology.</title>
        <authorList>
            <person name="Bertelli C."/>
            <person name="Collyn F."/>
            <person name="Croxatto A."/>
            <person name="Ruckert C."/>
            <person name="Polkinghorne A."/>
            <person name="Kebbi-Beghdadi C."/>
            <person name="Goesmann A."/>
            <person name="Vaughan L."/>
            <person name="Greub G."/>
        </authorList>
    </citation>
    <scope>NUCLEOTIDE SEQUENCE [LARGE SCALE GENOMIC DNA]</scope>
    <source>
        <strain evidence="13">ATCC VR-1470 / WSU 86-1044</strain>
    </source>
</reference>
<dbReference type="GO" id="GO:0005829">
    <property type="term" value="C:cytosol"/>
    <property type="evidence" value="ECO:0007669"/>
    <property type="project" value="TreeGrafter"/>
</dbReference>
<dbReference type="InterPro" id="IPR023366">
    <property type="entry name" value="ATP_synth_asu-like_sf"/>
</dbReference>
<dbReference type="Pfam" id="PF00677">
    <property type="entry name" value="Lum_binding"/>
    <property type="match status" value="2"/>
</dbReference>
<feature type="repeat" description="Lumazine-binding" evidence="10">
    <location>
        <begin position="1"/>
        <end position="96"/>
    </location>
</feature>
<accession>D6YVD7</accession>
<dbReference type="AlphaFoldDB" id="D6YVD7"/>
<dbReference type="GO" id="GO:0004746">
    <property type="term" value="F:riboflavin synthase activity"/>
    <property type="evidence" value="ECO:0007669"/>
    <property type="project" value="UniProtKB-UniRule"/>
</dbReference>
<evidence type="ECO:0000256" key="5">
    <source>
        <dbReference type="ARBA" id="ARBA00013950"/>
    </source>
</evidence>
<evidence type="ECO:0000256" key="7">
    <source>
        <dbReference type="ARBA" id="ARBA00022679"/>
    </source>
</evidence>
<dbReference type="Gene3D" id="2.40.30.20">
    <property type="match status" value="2"/>
</dbReference>
<organism evidence="12 13">
    <name type="scientific">Waddlia chondrophila (strain ATCC VR-1470 / WSU 86-1044)</name>
    <dbReference type="NCBI Taxonomy" id="716544"/>
    <lineage>
        <taxon>Bacteria</taxon>
        <taxon>Pseudomonadati</taxon>
        <taxon>Chlamydiota</taxon>
        <taxon>Chlamydiia</taxon>
        <taxon>Parachlamydiales</taxon>
        <taxon>Waddliaceae</taxon>
        <taxon>Waddlia</taxon>
    </lineage>
</organism>
<evidence type="ECO:0000256" key="9">
    <source>
        <dbReference type="NCBIfam" id="TIGR00187"/>
    </source>
</evidence>
<sequence length="193" mass="21580">MFTGIVKGTFPIVDIIRERGFSCAVLLPSELREKLAIGASVAVDGVCLTVVEILGDRVYFDLIEETLKVTTFNAMEIGRLVNVERSLKFGDEIGGHLLSGHVMATAEIFEKQTRNEETIVKFLVPERIEKYFFKKGFVAIDGISLTIVEINPLSVHLIPETLRMTTLGLKQPGDRVNIEVDYQTQVLVDRHSM</sequence>
<feature type="domain" description="Lumazine-binding" evidence="11">
    <location>
        <begin position="97"/>
        <end position="191"/>
    </location>
</feature>
<dbReference type="KEGG" id="wch:wcw_0731"/>
<dbReference type="CDD" id="cd00402">
    <property type="entry name" value="Riboflavin_synthase_like"/>
    <property type="match status" value="1"/>
</dbReference>
<dbReference type="InterPro" id="IPR017938">
    <property type="entry name" value="Riboflavin_synthase-like_b-brl"/>
</dbReference>
<dbReference type="EMBL" id="CP001928">
    <property type="protein sequence ID" value="ADI38098.1"/>
    <property type="molecule type" value="Genomic_DNA"/>
</dbReference>
<dbReference type="HOGENOM" id="CLU_034388_0_1_0"/>
<dbReference type="PANTHER" id="PTHR21098:SF0">
    <property type="entry name" value="RIBOFLAVIN SYNTHASE"/>
    <property type="match status" value="1"/>
</dbReference>
<evidence type="ECO:0000256" key="4">
    <source>
        <dbReference type="ARBA" id="ARBA00012827"/>
    </source>
</evidence>
<dbReference type="STRING" id="716544.wcw_0731"/>
<proteinExistence type="predicted"/>
<evidence type="ECO:0000256" key="3">
    <source>
        <dbReference type="ARBA" id="ARBA00004887"/>
    </source>
</evidence>
<evidence type="ECO:0000256" key="8">
    <source>
        <dbReference type="ARBA" id="ARBA00022737"/>
    </source>
</evidence>
<dbReference type="InterPro" id="IPR001783">
    <property type="entry name" value="Lumazine-bd"/>
</dbReference>
<name>D6YVD7_WADCW</name>
<evidence type="ECO:0000313" key="12">
    <source>
        <dbReference type="EMBL" id="ADI38098.1"/>
    </source>
</evidence>
<keyword evidence="13" id="KW-1185">Reference proteome</keyword>